<dbReference type="PANTHER" id="PTHR13271">
    <property type="entry name" value="UNCHARACTERIZED PUTATIVE METHYLTRANSFERASE"/>
    <property type="match status" value="1"/>
</dbReference>
<dbReference type="InterPro" id="IPR044429">
    <property type="entry name" value="SETD4_SET"/>
</dbReference>
<evidence type="ECO:0000256" key="1">
    <source>
        <dbReference type="ARBA" id="ARBA00022603"/>
    </source>
</evidence>
<feature type="domain" description="SET" evidence="4">
    <location>
        <begin position="56"/>
        <end position="338"/>
    </location>
</feature>
<organism evidence="5 6">
    <name type="scientific">Lachancea mirantina</name>
    <dbReference type="NCBI Taxonomy" id="1230905"/>
    <lineage>
        <taxon>Eukaryota</taxon>
        <taxon>Fungi</taxon>
        <taxon>Dikarya</taxon>
        <taxon>Ascomycota</taxon>
        <taxon>Saccharomycotina</taxon>
        <taxon>Saccharomycetes</taxon>
        <taxon>Saccharomycetales</taxon>
        <taxon>Saccharomycetaceae</taxon>
        <taxon>Lachancea</taxon>
    </lineage>
</organism>
<keyword evidence="3" id="KW-0949">S-adenosyl-L-methionine</keyword>
<name>A0A1G4KJV4_9SACH</name>
<keyword evidence="6" id="KW-1185">Reference proteome</keyword>
<dbReference type="PANTHER" id="PTHR13271:SF47">
    <property type="entry name" value="ACTIN-HISTIDINE N-METHYLTRANSFERASE"/>
    <property type="match status" value="1"/>
</dbReference>
<dbReference type="InterPro" id="IPR050600">
    <property type="entry name" value="SETD3_SETD6_MTase"/>
</dbReference>
<evidence type="ECO:0000256" key="2">
    <source>
        <dbReference type="ARBA" id="ARBA00022679"/>
    </source>
</evidence>
<evidence type="ECO:0000256" key="3">
    <source>
        <dbReference type="ARBA" id="ARBA00022691"/>
    </source>
</evidence>
<dbReference type="InterPro" id="IPR046341">
    <property type="entry name" value="SET_dom_sf"/>
</dbReference>
<proteinExistence type="predicted"/>
<dbReference type="PIRSF" id="PIRSF027158">
    <property type="entry name" value="Lys_MTase_YDR198C_prd"/>
    <property type="match status" value="1"/>
</dbReference>
<protein>
    <submittedName>
        <fullName evidence="5">LAMI_0H18888g1_1</fullName>
    </submittedName>
</protein>
<dbReference type="InterPro" id="IPR001214">
    <property type="entry name" value="SET_dom"/>
</dbReference>
<accession>A0A1G4KJV4</accession>
<dbReference type="STRING" id="1230905.A0A1G4KJV4"/>
<dbReference type="SUPFAM" id="SSF82199">
    <property type="entry name" value="SET domain"/>
    <property type="match status" value="1"/>
</dbReference>
<keyword evidence="2" id="KW-0808">Transferase</keyword>
<evidence type="ECO:0000259" key="4">
    <source>
        <dbReference type="PROSITE" id="PS50280"/>
    </source>
</evidence>
<dbReference type="CDD" id="cd19177">
    <property type="entry name" value="SET_SETD4"/>
    <property type="match status" value="1"/>
</dbReference>
<keyword evidence="1" id="KW-0489">Methyltransferase</keyword>
<dbReference type="Proteomes" id="UP000191024">
    <property type="component" value="Chromosome H"/>
</dbReference>
<dbReference type="EMBL" id="LT598468">
    <property type="protein sequence ID" value="SCV04763.1"/>
    <property type="molecule type" value="Genomic_DNA"/>
</dbReference>
<dbReference type="PROSITE" id="PS50280">
    <property type="entry name" value="SET"/>
    <property type="match status" value="1"/>
</dbReference>
<evidence type="ECO:0000313" key="6">
    <source>
        <dbReference type="Proteomes" id="UP000191024"/>
    </source>
</evidence>
<dbReference type="OrthoDB" id="341421at2759"/>
<dbReference type="GO" id="GO:0016279">
    <property type="term" value="F:protein-lysine N-methyltransferase activity"/>
    <property type="evidence" value="ECO:0007669"/>
    <property type="project" value="InterPro"/>
</dbReference>
<dbReference type="GO" id="GO:0032259">
    <property type="term" value="P:methylation"/>
    <property type="evidence" value="ECO:0007669"/>
    <property type="project" value="UniProtKB-KW"/>
</dbReference>
<gene>
    <name evidence="5" type="ORF">LAMI_0H18888G</name>
</gene>
<evidence type="ECO:0000313" key="5">
    <source>
        <dbReference type="EMBL" id="SCV04763.1"/>
    </source>
</evidence>
<sequence length="488" mass="57330">MSGLLYQLLLNCQKFDILVENLGTTSLQTYNRFEMGDKLDVLIEWLASSNEFYLSENVTVVETKGSGRGLRLRSREIKCHQAVISVPESRQLNFHTVLKHLAMFNKHLKDMGGIYDSEVTDLVDHDDPRFMAYGIFDQDSVMKLTSFQLLTLYILFEWVILSHWNFRGIVSFWQPFFNVFPEDGDFRSIPCRWLCDSDSQHRTLFNKLPKATQDHAFRIKTLLENDWHVLLPYLLKWQKLFTENGSPVFTLDETYERFLHIYFIINSRCLYMDISEKSDAADKFTMVPFVDFLNHAPEVNKFCQPRQNSRKLKNSAFIIECGPYAYRNLHEELFLNYGAHSNDFLMNEYGFVLKENNWNYLDVTADVETLVIDKEYKDFLIEKDYWGDLTIAFEFISFRLLVTVALLASKDVRKVEKFILGFIGEDSFQPGLNAVLHQLLCSLNEQVVKKREDIKTLSQCDEWCLENVLTIYQGYEKIIIHHLESRRP</sequence>
<dbReference type="Gene3D" id="3.90.1410.10">
    <property type="entry name" value="set domain protein methyltransferase, domain 1"/>
    <property type="match status" value="1"/>
</dbReference>
<dbReference type="AlphaFoldDB" id="A0A1G4KJV4"/>
<reference evidence="6" key="1">
    <citation type="submission" date="2016-03" db="EMBL/GenBank/DDBJ databases">
        <authorList>
            <person name="Devillers H."/>
        </authorList>
    </citation>
    <scope>NUCLEOTIDE SEQUENCE [LARGE SCALE GENOMIC DNA]</scope>
</reference>
<dbReference type="InterPro" id="IPR016852">
    <property type="entry name" value="SET_MeTrfase"/>
</dbReference>